<dbReference type="PANTHER" id="PTHR23079">
    <property type="entry name" value="RNA-DEPENDENT RNA POLYMERASE"/>
    <property type="match status" value="1"/>
</dbReference>
<dbReference type="PANTHER" id="PTHR23079:SF17">
    <property type="entry name" value="RNA-DEPENDENT RNA POLYMERASE"/>
    <property type="match status" value="1"/>
</dbReference>
<keyword evidence="5" id="KW-1185">Reference proteome</keyword>
<comment type="caution">
    <text evidence="4">The sequence shown here is derived from an EMBL/GenBank/DDBJ whole genome shotgun (WGS) entry which is preliminary data.</text>
</comment>
<sequence>MEAFLANLPPHPTDRTLEKQLRPYMDALGISEWSCYSSRGKNLGWVTFLYPEDGSKFFARHGKTSLPNQPPSSQPINNRLTADRGAFTKKKGSRDRAKLHLMNVPAFVAKSHKPPDPYHIKSLHHRLQEKSKQRNQHDAPAADDAIIFTVMSLRCGHNSFRNPSQALTFVQECRMELSGLAKFEKKLLVLKYGTSVKIEIPYASIVQMIYKSTPCNFTLVLNEPPQFYHLPNGPHELYRMMGQLGISSQGTSSSQQFFRGTSIFYVNDPDFDHKMITLERRSLFEIAHFNIAHDERPKLWELDYTTSWDLFYGHLQNAGKTNALPFRILYLVQSLVWNNYLHPRVADHLLLKIQVLFKDAKAASKPEPISDQAIKNLRDGPRDSLPFPVHGTKPHLLDPQEILDYLLEVEARIRTEADYRGTLFGPQVANHHAWIFRAMVTPTRVTLHGPELEPLNRIFRKYADHSDHFMRVQFCDEDGADLFVTPKASLDQIFHRYREILKNGISVAGRIYQFLGFSHSSLRSHAVWFLDPFYFRGELQLYQNIIKSLGDFEHIQIPAKCAARIGQAFSETPSFISLEETGIQWRNIPDVKKQDGDIQRVFSDGVGTISQDALELTWPRLLHGGSIPTCLQIRWGGVKGMPSLDTRLRGRVMCIRTESMEKFPSRDKHNLEICDAASRPLRLVLNRQMIKIMEDLVVENSFFLRLQKIELHRLRAVTADAYNTGTFLHMQGIGLDCFLPTFIKALDKYGIDYRQDDFLRIVIESVVLRELRLLKHKARIPVSKGVTLFGIMDETGFLREGEVYVCYDSYRRHGNVAIENTLRDGLVLVTRSPALHPGDIQVVKMRTPPVGHPLRSLRNYIAFSQFGKRDLPSQLSGDDLDGDLYNMIWDRAAIPKRVYTAADYPRVTPQPFGRQVERDDMAGWFVDFMKSDVLGMIATRHLILSDQDPDGTVGVDCIALSSLHSTAVDFSKTGIPVNQKEIPKVPRFRPDFLAPAPPAHLYDRFQIDFIGRDDAEAEDDEDMAGPNHQYYKSEKIVGTLYRNVDEKQIWDEDISRVVSKRGPSVWDQFVGLVQRKIEDYIHGTVSWKTRRADAKRLRDVYEDTVMGAMNQYSDNFMLPLTEVEVFCGSIFKKSGSQTRRQKDNSKKLKAEFDRLSEWLVMQMRRKHRPAENPEYGTAGVTGSAVTEDDAATRVPIANREALEMSYACLMVGLVQNHDVDYEHRADLQSFKVIAASVLLKELTELANRARVGQMVAPTSADDGDVGGGGYVGVSSGPGAAYAYNGYDVDVGQYPNYGYTQYI</sequence>
<dbReference type="InterPro" id="IPR057503">
    <property type="entry name" value="PH_RdRP"/>
</dbReference>
<evidence type="ECO:0000313" key="5">
    <source>
        <dbReference type="Proteomes" id="UP000639643"/>
    </source>
</evidence>
<keyword evidence="1" id="KW-0808">Transferase</keyword>
<dbReference type="EC" id="2.7.7.48" evidence="1"/>
<proteinExistence type="inferred from homology"/>
<keyword evidence="1 4" id="KW-0696">RNA-directed RNA polymerase</keyword>
<protein>
    <recommendedName>
        <fullName evidence="1">RNA-dependent RNA polymerase</fullName>
        <ecNumber evidence="1">2.7.7.48</ecNumber>
    </recommendedName>
</protein>
<evidence type="ECO:0000256" key="1">
    <source>
        <dbReference type="RuleBase" id="RU363098"/>
    </source>
</evidence>
<name>A0A8H6KVW7_9PEZI</name>
<keyword evidence="1" id="KW-0548">Nucleotidyltransferase</keyword>
<keyword evidence="1" id="KW-0694">RNA-binding</keyword>
<comment type="similarity">
    <text evidence="1">Belongs to the RdRP family.</text>
</comment>
<dbReference type="GO" id="GO:0003968">
    <property type="term" value="F:RNA-directed RNA polymerase activity"/>
    <property type="evidence" value="ECO:0007669"/>
    <property type="project" value="UniProtKB-KW"/>
</dbReference>
<feature type="domain" description="RDRP core" evidence="2">
    <location>
        <begin position="440"/>
        <end position="1044"/>
    </location>
</feature>
<dbReference type="Proteomes" id="UP000639643">
    <property type="component" value="Unassembled WGS sequence"/>
</dbReference>
<dbReference type="GO" id="GO:0003723">
    <property type="term" value="F:RNA binding"/>
    <property type="evidence" value="ECO:0007669"/>
    <property type="project" value="UniProtKB-KW"/>
</dbReference>
<dbReference type="GO" id="GO:0030422">
    <property type="term" value="P:siRNA processing"/>
    <property type="evidence" value="ECO:0007669"/>
    <property type="project" value="TreeGrafter"/>
</dbReference>
<dbReference type="InterPro" id="IPR007855">
    <property type="entry name" value="RDRP"/>
</dbReference>
<feature type="domain" description="RdRP-like PH" evidence="3">
    <location>
        <begin position="148"/>
        <end position="259"/>
    </location>
</feature>
<evidence type="ECO:0000313" key="4">
    <source>
        <dbReference type="EMBL" id="KAF6838642.1"/>
    </source>
</evidence>
<evidence type="ECO:0000259" key="3">
    <source>
        <dbReference type="Pfam" id="PF25358"/>
    </source>
</evidence>
<dbReference type="InterPro" id="IPR057596">
    <property type="entry name" value="RDRP_core"/>
</dbReference>
<reference evidence="4" key="1">
    <citation type="journal article" date="2020" name="Phytopathology">
        <title>Genome Sequence Resources of Colletotrichum truncatum, C. plurivorum, C. musicola, and C. sojae: Four Species Pathogenic to Soybean (Glycine max).</title>
        <authorList>
            <person name="Rogerio F."/>
            <person name="Boufleur T.R."/>
            <person name="Ciampi-Guillardi M."/>
            <person name="Sukno S.A."/>
            <person name="Thon M.R."/>
            <person name="Massola Junior N.S."/>
            <person name="Baroncelli R."/>
        </authorList>
    </citation>
    <scope>NUCLEOTIDE SEQUENCE</scope>
    <source>
        <strain evidence="4">LFN0074</strain>
    </source>
</reference>
<evidence type="ECO:0000259" key="2">
    <source>
        <dbReference type="Pfam" id="PF05183"/>
    </source>
</evidence>
<dbReference type="Pfam" id="PF05183">
    <property type="entry name" value="RdRP"/>
    <property type="match status" value="1"/>
</dbReference>
<dbReference type="EMBL" id="WIGM01000125">
    <property type="protein sequence ID" value="KAF6838642.1"/>
    <property type="molecule type" value="Genomic_DNA"/>
</dbReference>
<gene>
    <name evidence="4" type="ORF">CMUS01_04555</name>
</gene>
<accession>A0A8H6KVW7</accession>
<comment type="catalytic activity">
    <reaction evidence="1">
        <text>RNA(n) + a ribonucleoside 5'-triphosphate = RNA(n+1) + diphosphate</text>
        <dbReference type="Rhea" id="RHEA:21248"/>
        <dbReference type="Rhea" id="RHEA-COMP:14527"/>
        <dbReference type="Rhea" id="RHEA-COMP:17342"/>
        <dbReference type="ChEBI" id="CHEBI:33019"/>
        <dbReference type="ChEBI" id="CHEBI:61557"/>
        <dbReference type="ChEBI" id="CHEBI:140395"/>
        <dbReference type="EC" id="2.7.7.48"/>
    </reaction>
</comment>
<dbReference type="GO" id="GO:0031380">
    <property type="term" value="C:nuclear RNA-directed RNA polymerase complex"/>
    <property type="evidence" value="ECO:0007669"/>
    <property type="project" value="TreeGrafter"/>
</dbReference>
<dbReference type="Pfam" id="PF25358">
    <property type="entry name" value="PH_fung_RdRP"/>
    <property type="match status" value="1"/>
</dbReference>
<dbReference type="OrthoDB" id="6513042at2759"/>
<organism evidence="4 5">
    <name type="scientific">Colletotrichum musicola</name>
    <dbReference type="NCBI Taxonomy" id="2175873"/>
    <lineage>
        <taxon>Eukaryota</taxon>
        <taxon>Fungi</taxon>
        <taxon>Dikarya</taxon>
        <taxon>Ascomycota</taxon>
        <taxon>Pezizomycotina</taxon>
        <taxon>Sordariomycetes</taxon>
        <taxon>Hypocreomycetidae</taxon>
        <taxon>Glomerellales</taxon>
        <taxon>Glomerellaceae</taxon>
        <taxon>Colletotrichum</taxon>
        <taxon>Colletotrichum orchidearum species complex</taxon>
    </lineage>
</organism>